<dbReference type="Proteomes" id="UP000680206">
    <property type="component" value="Unassembled WGS sequence"/>
</dbReference>
<feature type="domain" description="YqaJ viral recombinase" evidence="3">
    <location>
        <begin position="37"/>
        <end position="236"/>
    </location>
</feature>
<dbReference type="SUPFAM" id="SSF52980">
    <property type="entry name" value="Restriction endonuclease-like"/>
    <property type="match status" value="1"/>
</dbReference>
<organism evidence="4 5">
    <name type="scientific">Actinomadura violacea</name>
    <dbReference type="NCBI Taxonomy" id="2819934"/>
    <lineage>
        <taxon>Bacteria</taxon>
        <taxon>Bacillati</taxon>
        <taxon>Actinomycetota</taxon>
        <taxon>Actinomycetes</taxon>
        <taxon>Streptosporangiales</taxon>
        <taxon>Thermomonosporaceae</taxon>
        <taxon>Actinomadura</taxon>
    </lineage>
</organism>
<dbReference type="InterPro" id="IPR011335">
    <property type="entry name" value="Restrct_endonuc-II-like"/>
</dbReference>
<comment type="caution">
    <text evidence="4">The sequence shown here is derived from an EMBL/GenBank/DDBJ whole genome shotgun (WGS) entry which is preliminary data.</text>
</comment>
<evidence type="ECO:0000313" key="5">
    <source>
        <dbReference type="Proteomes" id="UP000680206"/>
    </source>
</evidence>
<feature type="region of interest" description="Disordered" evidence="2">
    <location>
        <begin position="408"/>
        <end position="438"/>
    </location>
</feature>
<dbReference type="NCBIfam" id="TIGR03033">
    <property type="entry name" value="phage_rel_nuc"/>
    <property type="match status" value="1"/>
</dbReference>
<dbReference type="InterPro" id="IPR019080">
    <property type="entry name" value="YqaJ_viral_recombinase"/>
</dbReference>
<feature type="compositionally biased region" description="Basic residues" evidence="2">
    <location>
        <begin position="410"/>
        <end position="427"/>
    </location>
</feature>
<keyword evidence="1" id="KW-0175">Coiled coil</keyword>
<dbReference type="Pfam" id="PF09588">
    <property type="entry name" value="YqaJ"/>
    <property type="match status" value="1"/>
</dbReference>
<keyword evidence="5" id="KW-1185">Reference proteome</keyword>
<evidence type="ECO:0000259" key="3">
    <source>
        <dbReference type="Pfam" id="PF09588"/>
    </source>
</evidence>
<sequence>MELARRSLAGHVNRPRSTVMATPTGRLLLPPRPRKADWDAARAQRMTASRIAACMGLEKGEYSSPLAVWHEMRGTRPNTKPARVREAARWGQRMEPVIAEAFAEESHHGIRPNPGMLVHADADWMGANLDFLVVQGCGCGNHQPGMPTDTGDVAPCCDPETCEACCDHCPTCPSLARGRRRRSKLRRHQVAPPKPTAFLECKQRSAYQDHEWGDDEDSIPDSVALQVHWGLAVSGLEAGYVAVLLGGNHLKWYRIERDEEFLANLVEWAKGWYDTHVIGGVEPDVDGSKATTELLNHLWRVKPGTVTLLDAQETKRLQAAKDAIKDRIKAEEENLREVENRLRRAMGDAEIGMVDGHKAVSWCANGTFNRTRFAEDHPDLAAEYVTTAEVFDLDRFKEERPDLYGQYRARVLRTHKPPKPKAKKPRTRATQAKTGSPA</sequence>
<dbReference type="Gene3D" id="3.90.320.10">
    <property type="match status" value="1"/>
</dbReference>
<dbReference type="InterPro" id="IPR051703">
    <property type="entry name" value="NF-kappa-B_Signaling_Reg"/>
</dbReference>
<reference evidence="4 5" key="1">
    <citation type="submission" date="2021-03" db="EMBL/GenBank/DDBJ databases">
        <title>Actinomadura violae sp. nov., isolated from lichen in Thailand.</title>
        <authorList>
            <person name="Kanchanasin P."/>
            <person name="Saeng-In P."/>
            <person name="Phongsopitanun W."/>
            <person name="Yuki M."/>
            <person name="Kudo T."/>
            <person name="Ohkuma M."/>
            <person name="Tanasupawat S."/>
        </authorList>
    </citation>
    <scope>NUCLEOTIDE SEQUENCE [LARGE SCALE GENOMIC DNA]</scope>
    <source>
        <strain evidence="4 5">LCR2-06</strain>
    </source>
</reference>
<dbReference type="InterPro" id="IPR011604">
    <property type="entry name" value="PDDEXK-like_dom_sf"/>
</dbReference>
<proteinExistence type="predicted"/>
<dbReference type="PANTHER" id="PTHR46609">
    <property type="entry name" value="EXONUCLEASE, PHAGE-TYPE/RECB, C-TERMINAL DOMAIN-CONTAINING PROTEIN"/>
    <property type="match status" value="1"/>
</dbReference>
<name>A0ABS3RYP6_9ACTN</name>
<dbReference type="EMBL" id="JAGEPF010000016">
    <property type="protein sequence ID" value="MBO2461125.1"/>
    <property type="molecule type" value="Genomic_DNA"/>
</dbReference>
<gene>
    <name evidence="4" type="ORF">J4709_26430</name>
</gene>
<evidence type="ECO:0000256" key="2">
    <source>
        <dbReference type="SAM" id="MobiDB-lite"/>
    </source>
</evidence>
<dbReference type="PANTHER" id="PTHR46609:SF6">
    <property type="entry name" value="EXONUCLEASE, PHAGE-TYPE_RECB, C-TERMINAL DOMAIN-CONTAINING PROTEIN-RELATED"/>
    <property type="match status" value="1"/>
</dbReference>
<accession>A0ABS3RYP6</accession>
<protein>
    <submittedName>
        <fullName evidence="4">YqaJ viral recombinase family protein</fullName>
    </submittedName>
</protein>
<evidence type="ECO:0000313" key="4">
    <source>
        <dbReference type="EMBL" id="MBO2461125.1"/>
    </source>
</evidence>
<evidence type="ECO:0000256" key="1">
    <source>
        <dbReference type="SAM" id="Coils"/>
    </source>
</evidence>
<feature type="coiled-coil region" evidence="1">
    <location>
        <begin position="314"/>
        <end position="348"/>
    </location>
</feature>
<dbReference type="InterPro" id="IPR017482">
    <property type="entry name" value="Lambda-type_endonuclease"/>
</dbReference>